<accession>A0ACC2PY25</accession>
<protein>
    <submittedName>
        <fullName evidence="1">Uncharacterized protein</fullName>
    </submittedName>
</protein>
<dbReference type="EMBL" id="CM056741">
    <property type="protein sequence ID" value="KAJ8688494.1"/>
    <property type="molecule type" value="Genomic_DNA"/>
</dbReference>
<evidence type="ECO:0000313" key="1">
    <source>
        <dbReference type="EMBL" id="KAJ8688494.1"/>
    </source>
</evidence>
<dbReference type="Proteomes" id="UP001239111">
    <property type="component" value="Chromosome 1"/>
</dbReference>
<organism evidence="1 2">
    <name type="scientific">Eretmocerus hayati</name>
    <dbReference type="NCBI Taxonomy" id="131215"/>
    <lineage>
        <taxon>Eukaryota</taxon>
        <taxon>Metazoa</taxon>
        <taxon>Ecdysozoa</taxon>
        <taxon>Arthropoda</taxon>
        <taxon>Hexapoda</taxon>
        <taxon>Insecta</taxon>
        <taxon>Pterygota</taxon>
        <taxon>Neoptera</taxon>
        <taxon>Endopterygota</taxon>
        <taxon>Hymenoptera</taxon>
        <taxon>Apocrita</taxon>
        <taxon>Proctotrupomorpha</taxon>
        <taxon>Chalcidoidea</taxon>
        <taxon>Aphelinidae</taxon>
        <taxon>Aphelininae</taxon>
        <taxon>Eretmocerus</taxon>
    </lineage>
</organism>
<evidence type="ECO:0000313" key="2">
    <source>
        <dbReference type="Proteomes" id="UP001239111"/>
    </source>
</evidence>
<proteinExistence type="predicted"/>
<sequence length="655" mass="75910">MGIRGLTTFVTEKYREHFYKDYRLHDTYLVIDGLYLMHELFHACGWYGSNSFFGGEYRKYKDFVSEFFDNLEKCHVKPFVLFDGGSDELKESTYEKSIRERLLMASEKTPIMPSGEHLTPLLALMEFKEVLREKEIKFTQTLYKADEHVASVAKILDCPVLSCDSDYLLSGIRYIPFYGLDLCICNKKSKNPYFHCKVIENDYFIEKYRGLDLDVLPLLGVLLGNHDICSSFRFFVANLPPAKTNSFKKIETVLQWLRNKKLIPTVNEIVKNLSVDIRQHALRTIAKIISSYTHVSSSALENLGFTLSEIDDLMEPMSYKTYEYDKIKDCLAEITIVGRDDDIEIEDFKNVPKWFLKKYHNAEFPPSFIDMLKGMLVYLRPDQIEDLNYPACSLISLRIISVIFRLITKGNAHASPLIYVSRGEHTDLEKCELNCSDYPIDFDTPSLAYLQNLTVSQKRDILFGTLRVDQSINKFPRHWLLYVASIKYWLNESDEMFTTPAHLCALVLSIVYHVVVRINKMGEYFDGVPSPNTAICSLLMDIEREESERSERKFAKFTRIAENNKYSRNIVHAFSMFLNGLRESLNLNALLDYPCIPARLSEFFSGVLINNLYLEISSRNCYTEFLMDLFEAEPCVLKLSNILMTNISAMRYIQS</sequence>
<reference evidence="1" key="1">
    <citation type="submission" date="2023-04" db="EMBL/GenBank/DDBJ databases">
        <title>A chromosome-level genome assembly of the parasitoid wasp Eretmocerus hayati.</title>
        <authorList>
            <person name="Zhong Y."/>
            <person name="Liu S."/>
            <person name="Liu Y."/>
        </authorList>
    </citation>
    <scope>NUCLEOTIDE SEQUENCE</scope>
    <source>
        <strain evidence="1">ZJU_SS_LIU_2023</strain>
    </source>
</reference>
<gene>
    <name evidence="1" type="ORF">QAD02_024289</name>
</gene>
<comment type="caution">
    <text evidence="1">The sequence shown here is derived from an EMBL/GenBank/DDBJ whole genome shotgun (WGS) entry which is preliminary data.</text>
</comment>
<keyword evidence="2" id="KW-1185">Reference proteome</keyword>
<name>A0ACC2PY25_9HYME</name>